<name>A0A0F9EQD9_9ZZZZ</name>
<organism evidence="1">
    <name type="scientific">marine sediment metagenome</name>
    <dbReference type="NCBI Taxonomy" id="412755"/>
    <lineage>
        <taxon>unclassified sequences</taxon>
        <taxon>metagenomes</taxon>
        <taxon>ecological metagenomes</taxon>
    </lineage>
</organism>
<dbReference type="AlphaFoldDB" id="A0A0F9EQD9"/>
<reference evidence="1" key="1">
    <citation type="journal article" date="2015" name="Nature">
        <title>Complex archaea that bridge the gap between prokaryotes and eukaryotes.</title>
        <authorList>
            <person name="Spang A."/>
            <person name="Saw J.H."/>
            <person name="Jorgensen S.L."/>
            <person name="Zaremba-Niedzwiedzka K."/>
            <person name="Martijn J."/>
            <person name="Lind A.E."/>
            <person name="van Eijk R."/>
            <person name="Schleper C."/>
            <person name="Guy L."/>
            <person name="Ettema T.J."/>
        </authorList>
    </citation>
    <scope>NUCLEOTIDE SEQUENCE</scope>
</reference>
<accession>A0A0F9EQD9</accession>
<evidence type="ECO:0000313" key="1">
    <source>
        <dbReference type="EMBL" id="KKL76318.1"/>
    </source>
</evidence>
<gene>
    <name evidence="1" type="ORF">LCGC14_2046120</name>
</gene>
<feature type="non-terminal residue" evidence="1">
    <location>
        <position position="1"/>
    </location>
</feature>
<sequence length="218" mass="24316">SLFIAGHVSLNDSVTLYMSGSGIIPISGTTTLIINGVVEIEPVSCPILDPIASIQIPDKIIALYQSNIDALINQLGKNTVLNLPSERALCPNCEQEIQGKRSVGVYKIGGPRPFARGRKCPYCYGEGFLETPVQKCIKCLVKWNPRDYENYGISVQDNDAIVRLKTYLTHMGDLLRAETAIIEHDQIGVTQLRVRRIREAIPIGLREDRYCISFWELI</sequence>
<proteinExistence type="predicted"/>
<protein>
    <submittedName>
        <fullName evidence="1">Uncharacterized protein</fullName>
    </submittedName>
</protein>
<dbReference type="EMBL" id="LAZR01024085">
    <property type="protein sequence ID" value="KKL76318.1"/>
    <property type="molecule type" value="Genomic_DNA"/>
</dbReference>
<comment type="caution">
    <text evidence="1">The sequence shown here is derived from an EMBL/GenBank/DDBJ whole genome shotgun (WGS) entry which is preliminary data.</text>
</comment>